<evidence type="ECO:0000313" key="3">
    <source>
        <dbReference type="Proteomes" id="UP000256980"/>
    </source>
</evidence>
<comment type="caution">
    <text evidence="2">The sequence shown here is derived from an EMBL/GenBank/DDBJ whole genome shotgun (WGS) entry which is preliminary data.</text>
</comment>
<name>A0A3D9H1B9_9FLAO</name>
<accession>A0A3D9H1B9</accession>
<dbReference type="OrthoDB" id="1426214at2"/>
<keyword evidence="3" id="KW-1185">Reference proteome</keyword>
<dbReference type="AlphaFoldDB" id="A0A3D9H1B9"/>
<proteinExistence type="predicted"/>
<organism evidence="2 3">
    <name type="scientific">Winogradskyella eximia</name>
    <dbReference type="NCBI Taxonomy" id="262006"/>
    <lineage>
        <taxon>Bacteria</taxon>
        <taxon>Pseudomonadati</taxon>
        <taxon>Bacteroidota</taxon>
        <taxon>Flavobacteriia</taxon>
        <taxon>Flavobacteriales</taxon>
        <taxon>Flavobacteriaceae</taxon>
        <taxon>Winogradskyella</taxon>
    </lineage>
</organism>
<keyword evidence="1" id="KW-0732">Signal</keyword>
<gene>
    <name evidence="2" type="ORF">DFQ10_106230</name>
</gene>
<evidence type="ECO:0000313" key="2">
    <source>
        <dbReference type="EMBL" id="RED43317.1"/>
    </source>
</evidence>
<feature type="signal peptide" evidence="1">
    <location>
        <begin position="1"/>
        <end position="27"/>
    </location>
</feature>
<protein>
    <submittedName>
        <fullName evidence="2">Uncharacterized protein</fullName>
    </submittedName>
</protein>
<feature type="chain" id="PRO_5017594373" evidence="1">
    <location>
        <begin position="28"/>
        <end position="274"/>
    </location>
</feature>
<dbReference type="RefSeq" id="WP_115817995.1">
    <property type="nucleotide sequence ID" value="NZ_QRDV01000006.1"/>
</dbReference>
<sequence>MKNYIKLSKSYLNILAVILLVFTTACNTDDAFTYDVPPQEATALINDVSFVVSSESACRTDISISSSEFTNTIYYMFLSADADAPDSQTIFDDGTAVVPVNGAASITSGNLNPSTDYKAYFITLNNDGVRSAKVSEYNYSTPEFALNLSSSYVGTSVFVPNGASQEGYAVNATPVAGMDNTYDLDVSWGDELIGIVCGGCVNPGDFPGPLRFSIDPVTYDITVLSGGEPAGQGYLIDIAYVISGSGTYDICEDVISLDLLDESLFGESITVVLQ</sequence>
<reference evidence="2 3" key="1">
    <citation type="submission" date="2018-07" db="EMBL/GenBank/DDBJ databases">
        <title>Genomic Encyclopedia of Type Strains, Phase III (KMG-III): the genomes of soil and plant-associated and newly described type strains.</title>
        <authorList>
            <person name="Whitman W."/>
        </authorList>
    </citation>
    <scope>NUCLEOTIDE SEQUENCE [LARGE SCALE GENOMIC DNA]</scope>
    <source>
        <strain evidence="2 3">CECT 7946</strain>
    </source>
</reference>
<dbReference type="Proteomes" id="UP000256980">
    <property type="component" value="Unassembled WGS sequence"/>
</dbReference>
<dbReference type="PROSITE" id="PS51257">
    <property type="entry name" value="PROKAR_LIPOPROTEIN"/>
    <property type="match status" value="1"/>
</dbReference>
<evidence type="ECO:0000256" key="1">
    <source>
        <dbReference type="SAM" id="SignalP"/>
    </source>
</evidence>
<dbReference type="EMBL" id="QRDV01000006">
    <property type="protein sequence ID" value="RED43317.1"/>
    <property type="molecule type" value="Genomic_DNA"/>
</dbReference>